<dbReference type="Proteomes" id="UP000499080">
    <property type="component" value="Unassembled WGS sequence"/>
</dbReference>
<proteinExistence type="predicted"/>
<gene>
    <name evidence="1" type="ORF">AVEN_106245_1</name>
</gene>
<name>A0A4Y2HI07_ARAVE</name>
<evidence type="ECO:0000313" key="2">
    <source>
        <dbReference type="Proteomes" id="UP000499080"/>
    </source>
</evidence>
<comment type="caution">
    <text evidence="1">The sequence shown here is derived from an EMBL/GenBank/DDBJ whole genome shotgun (WGS) entry which is preliminary data.</text>
</comment>
<sequence>MQKISRNGSVVPVSRSANAAPKVLLRSIVSSQNPTDGARCGLTGIESENFNQYSCHPISRFNFLGFFHVVLCEILRVSDALRKLAQGI</sequence>
<evidence type="ECO:0000313" key="1">
    <source>
        <dbReference type="EMBL" id="GBM64975.1"/>
    </source>
</evidence>
<accession>A0A4Y2HI07</accession>
<organism evidence="1 2">
    <name type="scientific">Araneus ventricosus</name>
    <name type="common">Orbweaver spider</name>
    <name type="synonym">Epeira ventricosa</name>
    <dbReference type="NCBI Taxonomy" id="182803"/>
    <lineage>
        <taxon>Eukaryota</taxon>
        <taxon>Metazoa</taxon>
        <taxon>Ecdysozoa</taxon>
        <taxon>Arthropoda</taxon>
        <taxon>Chelicerata</taxon>
        <taxon>Arachnida</taxon>
        <taxon>Araneae</taxon>
        <taxon>Araneomorphae</taxon>
        <taxon>Entelegynae</taxon>
        <taxon>Araneoidea</taxon>
        <taxon>Araneidae</taxon>
        <taxon>Araneus</taxon>
    </lineage>
</organism>
<dbReference type="EMBL" id="BGPR01001954">
    <property type="protein sequence ID" value="GBM64975.1"/>
    <property type="molecule type" value="Genomic_DNA"/>
</dbReference>
<reference evidence="1 2" key="1">
    <citation type="journal article" date="2019" name="Sci. Rep.">
        <title>Orb-weaving spider Araneus ventricosus genome elucidates the spidroin gene catalogue.</title>
        <authorList>
            <person name="Kono N."/>
            <person name="Nakamura H."/>
            <person name="Ohtoshi R."/>
            <person name="Moran D.A.P."/>
            <person name="Shinohara A."/>
            <person name="Yoshida Y."/>
            <person name="Fujiwara M."/>
            <person name="Mori M."/>
            <person name="Tomita M."/>
            <person name="Arakawa K."/>
        </authorList>
    </citation>
    <scope>NUCLEOTIDE SEQUENCE [LARGE SCALE GENOMIC DNA]</scope>
</reference>
<dbReference type="AlphaFoldDB" id="A0A4Y2HI07"/>
<protein>
    <submittedName>
        <fullName evidence="1">Uncharacterized protein</fullName>
    </submittedName>
</protein>
<keyword evidence="2" id="KW-1185">Reference proteome</keyword>